<reference evidence="1 2" key="1">
    <citation type="journal article" date="2019" name="ACS Chem. Biol.">
        <title>Identification and Mobilization of a Cryptic Antibiotic Biosynthesis Gene Locus from a Human-Pathogenic Nocardia Isolate.</title>
        <authorList>
            <person name="Herisse M."/>
            <person name="Ishida K."/>
            <person name="Porter J.L."/>
            <person name="Howden B."/>
            <person name="Hertweck C."/>
            <person name="Stinear T.P."/>
            <person name="Pidot S.J."/>
        </authorList>
    </citation>
    <scope>NUCLEOTIDE SEQUENCE [LARGE SCALE GENOMIC DNA]</scope>
    <source>
        <strain evidence="1 2">AUSMDU00012717</strain>
    </source>
</reference>
<keyword evidence="2" id="KW-1185">Reference proteome</keyword>
<protein>
    <submittedName>
        <fullName evidence="1">Uncharacterized protein</fullName>
    </submittedName>
</protein>
<dbReference type="Proteomes" id="UP000503540">
    <property type="component" value="Chromosome"/>
</dbReference>
<dbReference type="AlphaFoldDB" id="A0A6G9YJW9"/>
<organism evidence="1 2">
    <name type="scientific">Nocardia arthritidis</name>
    <dbReference type="NCBI Taxonomy" id="228602"/>
    <lineage>
        <taxon>Bacteria</taxon>
        <taxon>Bacillati</taxon>
        <taxon>Actinomycetota</taxon>
        <taxon>Actinomycetes</taxon>
        <taxon>Mycobacteriales</taxon>
        <taxon>Nocardiaceae</taxon>
        <taxon>Nocardia</taxon>
    </lineage>
</organism>
<sequence>MGHGLGVRVARLRALIDHPNTGVSERAAAQRMLDRILAKSGAGMRGGAADQRIYGARFDRAGRHADLERIVEMIRADIVFARTFSAPGAPTELALISPLRDCPEEISFSVEAPFDGRIVITIEGVPQAWGWTRDSGVDSVSPRLQALADELAEILNGYNYDGADVGKRFFGSVRVGDVTLVW</sequence>
<dbReference type="EMBL" id="CP046172">
    <property type="protein sequence ID" value="QIS13595.1"/>
    <property type="molecule type" value="Genomic_DNA"/>
</dbReference>
<accession>A0A6G9YJW9</accession>
<evidence type="ECO:0000313" key="1">
    <source>
        <dbReference type="EMBL" id="QIS13595.1"/>
    </source>
</evidence>
<name>A0A6G9YJW9_9NOCA</name>
<evidence type="ECO:0000313" key="2">
    <source>
        <dbReference type="Proteomes" id="UP000503540"/>
    </source>
</evidence>
<dbReference type="KEGG" id="nah:F5544_28720"/>
<dbReference type="RefSeq" id="WP_167476112.1">
    <property type="nucleotide sequence ID" value="NZ_CP046172.1"/>
</dbReference>
<proteinExistence type="predicted"/>
<gene>
    <name evidence="1" type="ORF">F5544_28720</name>
</gene>